<accession>A0A0P9NW58</accession>
<name>A0A0P9NW58_9PSED</name>
<comment type="caution">
    <text evidence="1">The sequence shown here is derived from an EMBL/GenBank/DDBJ whole genome shotgun (WGS) entry which is preliminary data.</text>
</comment>
<reference evidence="1 2" key="1">
    <citation type="submission" date="2015-09" db="EMBL/GenBank/DDBJ databases">
        <title>Genome announcement of multiple Pseudomonas syringae strains.</title>
        <authorList>
            <person name="Thakur S."/>
            <person name="Wang P.W."/>
            <person name="Gong Y."/>
            <person name="Weir B.S."/>
            <person name="Guttman D.S."/>
        </authorList>
    </citation>
    <scope>NUCLEOTIDE SEQUENCE [LARGE SCALE GENOMIC DNA]</scope>
    <source>
        <strain evidence="1 2">ICMP17001</strain>
    </source>
</reference>
<dbReference type="Proteomes" id="UP000051335">
    <property type="component" value="Unassembled WGS sequence"/>
</dbReference>
<protein>
    <submittedName>
        <fullName evidence="1">Uncharacterized protein</fullName>
    </submittedName>
</protein>
<dbReference type="EMBL" id="LJQC01000114">
    <property type="protein sequence ID" value="KPX09512.1"/>
    <property type="molecule type" value="Genomic_DNA"/>
</dbReference>
<dbReference type="AlphaFoldDB" id="A0A0P9NW58"/>
<proteinExistence type="predicted"/>
<organism evidence="1 2">
    <name type="scientific">Pseudomonas syringae pv. coryli</name>
    <dbReference type="NCBI Taxonomy" id="317659"/>
    <lineage>
        <taxon>Bacteria</taxon>
        <taxon>Pseudomonadati</taxon>
        <taxon>Pseudomonadota</taxon>
        <taxon>Gammaproteobacteria</taxon>
        <taxon>Pseudomonadales</taxon>
        <taxon>Pseudomonadaceae</taxon>
        <taxon>Pseudomonas</taxon>
    </lineage>
</organism>
<keyword evidence="2" id="KW-1185">Reference proteome</keyword>
<sequence>MLATIAPQQKANSMTMAGVMVTALCADWDEWGMKVSLEHGLSDAGRVSVRRFLIDAAQANGFIGH</sequence>
<evidence type="ECO:0000313" key="2">
    <source>
        <dbReference type="Proteomes" id="UP000051335"/>
    </source>
</evidence>
<evidence type="ECO:0000313" key="1">
    <source>
        <dbReference type="EMBL" id="KPX09512.1"/>
    </source>
</evidence>
<gene>
    <name evidence="1" type="ORF">ALO75_101681</name>
</gene>